<evidence type="ECO:0000256" key="6">
    <source>
        <dbReference type="SAM" id="MobiDB-lite"/>
    </source>
</evidence>
<comment type="subcellular location">
    <subcellularLocation>
        <location evidence="1">Endoplasmic reticulum membrane</location>
        <topology evidence="1">Multi-pass membrane protein</topology>
    </subcellularLocation>
</comment>
<keyword evidence="10" id="KW-1267">Proteomics identification</keyword>
<evidence type="ECO:0000256" key="5">
    <source>
        <dbReference type="ARBA" id="ARBA00023136"/>
    </source>
</evidence>
<keyword evidence="2" id="KW-0812">Transmembrane</keyword>
<proteinExistence type="evidence at protein level"/>
<feature type="compositionally biased region" description="Acidic residues" evidence="6">
    <location>
        <begin position="179"/>
        <end position="210"/>
    </location>
</feature>
<evidence type="ECO:0000256" key="3">
    <source>
        <dbReference type="ARBA" id="ARBA00022824"/>
    </source>
</evidence>
<reference evidence="8" key="3">
    <citation type="submission" date="2021-05" db="UniProtKB">
        <authorList>
            <consortium name="EnsemblPlants"/>
        </authorList>
    </citation>
    <scope>IDENTIFICATION</scope>
    <source>
        <strain evidence="8">cv. B73</strain>
    </source>
</reference>
<dbReference type="Pfam" id="PF02453">
    <property type="entry name" value="Reticulon"/>
    <property type="match status" value="1"/>
</dbReference>
<dbReference type="InParanoid" id="A0A804NQ87"/>
<evidence type="ECO:0000313" key="8">
    <source>
        <dbReference type="EnsemblPlants" id="Zm00001eb177690_P002"/>
    </source>
</evidence>
<dbReference type="Gramene" id="Zm00001eb177690_T002">
    <property type="protein sequence ID" value="Zm00001eb177690_P002"/>
    <property type="gene ID" value="Zm00001eb177690"/>
</dbReference>
<accession>A0A804NQ87</accession>
<organism evidence="8 9">
    <name type="scientific">Zea mays</name>
    <name type="common">Maize</name>
    <dbReference type="NCBI Taxonomy" id="4577"/>
    <lineage>
        <taxon>Eukaryota</taxon>
        <taxon>Viridiplantae</taxon>
        <taxon>Streptophyta</taxon>
        <taxon>Embryophyta</taxon>
        <taxon>Tracheophyta</taxon>
        <taxon>Spermatophyta</taxon>
        <taxon>Magnoliopsida</taxon>
        <taxon>Liliopsida</taxon>
        <taxon>Poales</taxon>
        <taxon>Poaceae</taxon>
        <taxon>PACMAD clade</taxon>
        <taxon>Panicoideae</taxon>
        <taxon>Andropogonodae</taxon>
        <taxon>Andropogoneae</taxon>
        <taxon>Tripsacinae</taxon>
        <taxon>Zea</taxon>
    </lineage>
</organism>
<feature type="region of interest" description="Disordered" evidence="6">
    <location>
        <begin position="1"/>
        <end position="34"/>
    </location>
</feature>
<sequence>MQPGGAASSTATGGRRRVSVQSTRSAGATPASSVWEARMKMDEVRGGVKVFSAGAADEPADEEGVRVYRRLRRNQSEGGGAGAADTAAKKRRSWKASKPVTAIGDLRKSRSDAAAAVTTATTTATAVVARRAVARVSMPEKKVAPAPAAAAGEVKEVVVVEVHKAAAADAKNVARGPDEELDDDDDDHDDGAEGELLDEEQETDEEEEKEMLDLQDHMAIDDDEQTAPHQVDDDDEQDLEPPTKGIKPTLSVEEERATNPEPVKPPPPGKKLASVVDLRAVNPEPMTPAPPPVEKKATPIVVHRMTNFELAQSFPEKKALPAVGPRIPKTEPASSPPGGEEYEEIQGRPSQPSRSQARMQNIVNLVMWTDVSKSALVFGLGTFLLVSSSYAKDLNFNTITAASYAGLIYLGLRFLRKSILSRGESVECDDDGGVGGDRCCYLVGEEDAVWLLRLVLPYVNEVLLNLRSLFSGEPATTMKTHVLCWSAAGADTVRDGPVRQLCHPLDAGQTGVLWGLHHPQGVLLLLHAAGTIRQVLAGEAEGRLGVVHPQEGRGGGRLHAGLERLVHGVARLGGVHAGGGRQVLPPARRGVRLEQQQRGGAGTASGRRRRAAAAAAEAQGPGRVVVAAAGVRGAAAAQAGAGLRRVRPREAQGSGRHPASVTVGVAFRGCMRL</sequence>
<dbReference type="AlphaFoldDB" id="A0A804NQ87"/>
<evidence type="ECO:0000256" key="4">
    <source>
        <dbReference type="ARBA" id="ARBA00022989"/>
    </source>
</evidence>
<evidence type="ECO:0000313" key="9">
    <source>
        <dbReference type="Proteomes" id="UP000007305"/>
    </source>
</evidence>
<feature type="region of interest" description="Disordered" evidence="6">
    <location>
        <begin position="166"/>
        <end position="271"/>
    </location>
</feature>
<feature type="compositionally biased region" description="Low complexity" evidence="6">
    <location>
        <begin position="1"/>
        <end position="13"/>
    </location>
</feature>
<protein>
    <recommendedName>
        <fullName evidence="7">Reticulon domain-containing protein</fullName>
    </recommendedName>
</protein>
<feature type="region of interest" description="Disordered" evidence="6">
    <location>
        <begin position="322"/>
        <end position="356"/>
    </location>
</feature>
<reference evidence="9" key="1">
    <citation type="journal article" date="2009" name="Science">
        <title>The B73 maize genome: complexity, diversity, and dynamics.</title>
        <authorList>
            <person name="Schnable P.S."/>
            <person name="Ware D."/>
            <person name="Fulton R.S."/>
            <person name="Stein J.C."/>
            <person name="Wei F."/>
            <person name="Pasternak S."/>
            <person name="Liang C."/>
            <person name="Zhang J."/>
            <person name="Fulton L."/>
            <person name="Graves T.A."/>
            <person name="Minx P."/>
            <person name="Reily A.D."/>
            <person name="Courtney L."/>
            <person name="Kruchowski S.S."/>
            <person name="Tomlinson C."/>
            <person name="Strong C."/>
            <person name="Delehaunty K."/>
            <person name="Fronick C."/>
            <person name="Courtney B."/>
            <person name="Rock S.M."/>
            <person name="Belter E."/>
            <person name="Du F."/>
            <person name="Kim K."/>
            <person name="Abbott R.M."/>
            <person name="Cotton M."/>
            <person name="Levy A."/>
            <person name="Marchetto P."/>
            <person name="Ochoa K."/>
            <person name="Jackson S.M."/>
            <person name="Gillam B."/>
            <person name="Chen W."/>
            <person name="Yan L."/>
            <person name="Higginbotham J."/>
            <person name="Cardenas M."/>
            <person name="Waligorski J."/>
            <person name="Applebaum E."/>
            <person name="Phelps L."/>
            <person name="Falcone J."/>
            <person name="Kanchi K."/>
            <person name="Thane T."/>
            <person name="Scimone A."/>
            <person name="Thane N."/>
            <person name="Henke J."/>
            <person name="Wang T."/>
            <person name="Ruppert J."/>
            <person name="Shah N."/>
            <person name="Rotter K."/>
            <person name="Hodges J."/>
            <person name="Ingenthron E."/>
            <person name="Cordes M."/>
            <person name="Kohlberg S."/>
            <person name="Sgro J."/>
            <person name="Delgado B."/>
            <person name="Mead K."/>
            <person name="Chinwalla A."/>
            <person name="Leonard S."/>
            <person name="Crouse K."/>
            <person name="Collura K."/>
            <person name="Kudrna D."/>
            <person name="Currie J."/>
            <person name="He R."/>
            <person name="Angelova A."/>
            <person name="Rajasekar S."/>
            <person name="Mueller T."/>
            <person name="Lomeli R."/>
            <person name="Scara G."/>
            <person name="Ko A."/>
            <person name="Delaney K."/>
            <person name="Wissotski M."/>
            <person name="Lopez G."/>
            <person name="Campos D."/>
            <person name="Braidotti M."/>
            <person name="Ashley E."/>
            <person name="Golser W."/>
            <person name="Kim H."/>
            <person name="Lee S."/>
            <person name="Lin J."/>
            <person name="Dujmic Z."/>
            <person name="Kim W."/>
            <person name="Talag J."/>
            <person name="Zuccolo A."/>
            <person name="Fan C."/>
            <person name="Sebastian A."/>
            <person name="Kramer M."/>
            <person name="Spiegel L."/>
            <person name="Nascimento L."/>
            <person name="Zutavern T."/>
            <person name="Miller B."/>
            <person name="Ambroise C."/>
            <person name="Muller S."/>
            <person name="Spooner W."/>
            <person name="Narechania A."/>
            <person name="Ren L."/>
            <person name="Wei S."/>
            <person name="Kumari S."/>
            <person name="Faga B."/>
            <person name="Levy M.J."/>
            <person name="McMahan L."/>
            <person name="Van Buren P."/>
            <person name="Vaughn M.W."/>
            <person name="Ying K."/>
            <person name="Yeh C.-T."/>
            <person name="Emrich S.J."/>
            <person name="Jia Y."/>
            <person name="Kalyanaraman A."/>
            <person name="Hsia A.-P."/>
            <person name="Barbazuk W.B."/>
            <person name="Baucom R.S."/>
            <person name="Brutnell T.P."/>
            <person name="Carpita N.C."/>
            <person name="Chaparro C."/>
            <person name="Chia J.-M."/>
            <person name="Deragon J.-M."/>
            <person name="Estill J.C."/>
            <person name="Fu Y."/>
            <person name="Jeddeloh J.A."/>
            <person name="Han Y."/>
            <person name="Lee H."/>
            <person name="Li P."/>
            <person name="Lisch D.R."/>
            <person name="Liu S."/>
            <person name="Liu Z."/>
            <person name="Nagel D.H."/>
            <person name="McCann M.C."/>
            <person name="SanMiguel P."/>
            <person name="Myers A.M."/>
            <person name="Nettleton D."/>
            <person name="Nguyen J."/>
            <person name="Penning B.W."/>
            <person name="Ponnala L."/>
            <person name="Schneider K.L."/>
            <person name="Schwartz D.C."/>
            <person name="Sharma A."/>
            <person name="Soderlund C."/>
            <person name="Springer N.M."/>
            <person name="Sun Q."/>
            <person name="Wang H."/>
            <person name="Waterman M."/>
            <person name="Westerman R."/>
            <person name="Wolfgruber T.K."/>
            <person name="Yang L."/>
            <person name="Yu Y."/>
            <person name="Zhang L."/>
            <person name="Zhou S."/>
            <person name="Zhu Q."/>
            <person name="Bennetzen J.L."/>
            <person name="Dawe R.K."/>
            <person name="Jiang J."/>
            <person name="Jiang N."/>
            <person name="Presting G.G."/>
            <person name="Wessler S.R."/>
            <person name="Aluru S."/>
            <person name="Martienssen R.A."/>
            <person name="Clifton S.W."/>
            <person name="McCombie W.R."/>
            <person name="Wing R.A."/>
            <person name="Wilson R.K."/>
        </authorList>
    </citation>
    <scope>NUCLEOTIDE SEQUENCE [LARGE SCALE GENOMIC DNA]</scope>
    <source>
        <strain evidence="9">cv. B73</strain>
    </source>
</reference>
<keyword evidence="3" id="KW-0256">Endoplasmic reticulum</keyword>
<dbReference type="PANTHER" id="PTHR46626">
    <property type="entry name" value="RETICULON-LIKE PROTEIN B17"/>
    <property type="match status" value="1"/>
</dbReference>
<feature type="compositionally biased region" description="Polar residues" evidence="6">
    <location>
        <begin position="19"/>
        <end position="32"/>
    </location>
</feature>
<evidence type="ECO:0000256" key="1">
    <source>
        <dbReference type="ARBA" id="ARBA00004477"/>
    </source>
</evidence>
<dbReference type="Proteomes" id="UP000007305">
    <property type="component" value="Chromosome 4"/>
</dbReference>
<feature type="domain" description="Reticulon" evidence="7">
    <location>
        <begin position="363"/>
        <end position="486"/>
    </location>
</feature>
<keyword evidence="4" id="KW-1133">Transmembrane helix</keyword>
<evidence type="ECO:0000259" key="7">
    <source>
        <dbReference type="Pfam" id="PF02453"/>
    </source>
</evidence>
<evidence type="ECO:0000256" key="2">
    <source>
        <dbReference type="ARBA" id="ARBA00022692"/>
    </source>
</evidence>
<dbReference type="EnsemblPlants" id="Zm00001eb177690_T002">
    <property type="protein sequence ID" value="Zm00001eb177690_P002"/>
    <property type="gene ID" value="Zm00001eb177690"/>
</dbReference>
<feature type="region of interest" description="Disordered" evidence="6">
    <location>
        <begin position="71"/>
        <end position="101"/>
    </location>
</feature>
<dbReference type="PANTHER" id="PTHR46626:SF1">
    <property type="entry name" value="RETICULON-LIKE PROTEIN B21"/>
    <property type="match status" value="1"/>
</dbReference>
<keyword evidence="9" id="KW-1185">Reference proteome</keyword>
<name>A0A804NQ87_MAIZE</name>
<feature type="compositionally biased region" description="Basic and acidic residues" evidence="6">
    <location>
        <begin position="211"/>
        <end position="220"/>
    </location>
</feature>
<feature type="region of interest" description="Disordered" evidence="6">
    <location>
        <begin position="637"/>
        <end position="657"/>
    </location>
</feature>
<evidence type="ECO:0007829" key="10">
    <source>
        <dbReference type="PeptideAtlas" id="A0A804NQ87"/>
    </source>
</evidence>
<keyword evidence="5" id="KW-0472">Membrane</keyword>
<reference evidence="8" key="2">
    <citation type="submission" date="2019-07" db="EMBL/GenBank/DDBJ databases">
        <authorList>
            <person name="Seetharam A."/>
            <person name="Woodhouse M."/>
            <person name="Cannon E."/>
        </authorList>
    </citation>
    <scope>NUCLEOTIDE SEQUENCE [LARGE SCALE GENOMIC DNA]</scope>
    <source>
        <strain evidence="8">cv. B73</strain>
    </source>
</reference>
<dbReference type="GO" id="GO:0005789">
    <property type="term" value="C:endoplasmic reticulum membrane"/>
    <property type="evidence" value="ECO:0007669"/>
    <property type="project" value="UniProtKB-SubCell"/>
</dbReference>
<gene>
    <name evidence="8" type="primary">LOC103653363</name>
</gene>
<dbReference type="InterPro" id="IPR044647">
    <property type="entry name" value="RTNLB17/18/21"/>
</dbReference>
<dbReference type="InterPro" id="IPR003388">
    <property type="entry name" value="Reticulon"/>
</dbReference>